<dbReference type="AlphaFoldDB" id="A0AAD8UYT1"/>
<protein>
    <submittedName>
        <fullName evidence="1">Uncharacterized protein</fullName>
    </submittedName>
</protein>
<evidence type="ECO:0000313" key="1">
    <source>
        <dbReference type="EMBL" id="KAK1566360.1"/>
    </source>
</evidence>
<keyword evidence="2" id="KW-1185">Reference proteome</keyword>
<dbReference type="EMBL" id="JAHLJV010000144">
    <property type="protein sequence ID" value="KAK1566360.1"/>
    <property type="molecule type" value="Genomic_DNA"/>
</dbReference>
<dbReference type="RefSeq" id="XP_060407533.1">
    <property type="nucleotide sequence ID" value="XM_060559331.1"/>
</dbReference>
<proteinExistence type="predicted"/>
<accession>A0AAD8UYT1</accession>
<reference evidence="1" key="1">
    <citation type="submission" date="2021-06" db="EMBL/GenBank/DDBJ databases">
        <title>Comparative genomics, transcriptomics and evolutionary studies reveal genomic signatures of adaptation to plant cell wall in hemibiotrophic fungi.</title>
        <authorList>
            <consortium name="DOE Joint Genome Institute"/>
            <person name="Baroncelli R."/>
            <person name="Diaz J.F."/>
            <person name="Benocci T."/>
            <person name="Peng M."/>
            <person name="Battaglia E."/>
            <person name="Haridas S."/>
            <person name="Andreopoulos W."/>
            <person name="Labutti K."/>
            <person name="Pangilinan J."/>
            <person name="Floch G.L."/>
            <person name="Makela M.R."/>
            <person name="Henrissat B."/>
            <person name="Grigoriev I.V."/>
            <person name="Crouch J.A."/>
            <person name="De Vries R.P."/>
            <person name="Sukno S.A."/>
            <person name="Thon M.R."/>
        </authorList>
    </citation>
    <scope>NUCLEOTIDE SEQUENCE</scope>
    <source>
        <strain evidence="1">CBS 125086</strain>
    </source>
</reference>
<name>A0AAD8UYT1_9PEZI</name>
<evidence type="ECO:0000313" key="2">
    <source>
        <dbReference type="Proteomes" id="UP001230504"/>
    </source>
</evidence>
<gene>
    <name evidence="1" type="ORF">LY79DRAFT_572202</name>
</gene>
<dbReference type="GeneID" id="85443571"/>
<organism evidence="1 2">
    <name type="scientific">Colletotrichum navitas</name>
    <dbReference type="NCBI Taxonomy" id="681940"/>
    <lineage>
        <taxon>Eukaryota</taxon>
        <taxon>Fungi</taxon>
        <taxon>Dikarya</taxon>
        <taxon>Ascomycota</taxon>
        <taxon>Pezizomycotina</taxon>
        <taxon>Sordariomycetes</taxon>
        <taxon>Hypocreomycetidae</taxon>
        <taxon>Glomerellales</taxon>
        <taxon>Glomerellaceae</taxon>
        <taxon>Colletotrichum</taxon>
        <taxon>Colletotrichum graminicola species complex</taxon>
    </lineage>
</organism>
<comment type="caution">
    <text evidence="1">The sequence shown here is derived from an EMBL/GenBank/DDBJ whole genome shotgun (WGS) entry which is preliminary data.</text>
</comment>
<sequence>MSAPGLTTTEVDYLLQQIIAHLQSLYMKCEKHSIPFPSYRESFKVIPQAYGKGSADAASEAFCSLTAVSRSAQAI</sequence>
<dbReference type="Proteomes" id="UP001230504">
    <property type="component" value="Unassembled WGS sequence"/>
</dbReference>